<dbReference type="Gene3D" id="1.20.1640.10">
    <property type="entry name" value="Multidrug efflux transporter AcrB transmembrane domain"/>
    <property type="match status" value="2"/>
</dbReference>
<feature type="compositionally biased region" description="Basic and acidic residues" evidence="6">
    <location>
        <begin position="786"/>
        <end position="809"/>
    </location>
</feature>
<evidence type="ECO:0000256" key="1">
    <source>
        <dbReference type="ARBA" id="ARBA00004651"/>
    </source>
</evidence>
<organism evidence="9 10">
    <name type="scientific">Litoribrevibacter albus</name>
    <dbReference type="NCBI Taxonomy" id="1473156"/>
    <lineage>
        <taxon>Bacteria</taxon>
        <taxon>Pseudomonadati</taxon>
        <taxon>Pseudomonadota</taxon>
        <taxon>Gammaproteobacteria</taxon>
        <taxon>Oceanospirillales</taxon>
        <taxon>Oceanospirillaceae</taxon>
        <taxon>Litoribrevibacter</taxon>
    </lineage>
</organism>
<feature type="transmembrane region" description="Helical" evidence="7">
    <location>
        <begin position="356"/>
        <end position="383"/>
    </location>
</feature>
<dbReference type="EMBL" id="BSNM01000003">
    <property type="protein sequence ID" value="GLQ30183.1"/>
    <property type="molecule type" value="Genomic_DNA"/>
</dbReference>
<dbReference type="RefSeq" id="WP_284378740.1">
    <property type="nucleotide sequence ID" value="NZ_BSNM01000003.1"/>
</dbReference>
<proteinExistence type="predicted"/>
<feature type="transmembrane region" description="Helical" evidence="7">
    <location>
        <begin position="714"/>
        <end position="740"/>
    </location>
</feature>
<dbReference type="CDD" id="cd16329">
    <property type="entry name" value="LolA_like"/>
    <property type="match status" value="1"/>
</dbReference>
<evidence type="ECO:0000256" key="4">
    <source>
        <dbReference type="ARBA" id="ARBA00022989"/>
    </source>
</evidence>
<reference evidence="9" key="2">
    <citation type="submission" date="2023-01" db="EMBL/GenBank/DDBJ databases">
        <title>Draft genome sequence of Litoribrevibacter albus strain NBRC 110071.</title>
        <authorList>
            <person name="Sun Q."/>
            <person name="Mori K."/>
        </authorList>
    </citation>
    <scope>NUCLEOTIDE SEQUENCE</scope>
    <source>
        <strain evidence="9">NBRC 110071</strain>
    </source>
</reference>
<keyword evidence="4 7" id="KW-1133">Transmembrane helix</keyword>
<dbReference type="GO" id="GO:0005886">
    <property type="term" value="C:plasma membrane"/>
    <property type="evidence" value="ECO:0007669"/>
    <property type="project" value="UniProtKB-SubCell"/>
</dbReference>
<dbReference type="Pfam" id="PF03176">
    <property type="entry name" value="MMPL"/>
    <property type="match status" value="2"/>
</dbReference>
<dbReference type="InterPro" id="IPR001036">
    <property type="entry name" value="Acrflvin-R"/>
</dbReference>
<dbReference type="PANTHER" id="PTHR33406">
    <property type="entry name" value="MEMBRANE PROTEIN MJ1562-RELATED"/>
    <property type="match status" value="1"/>
</dbReference>
<sequence length="1097" mass="121277">MKTTSSKGIETLFSVLVRYPKTAVLLSLMLMVATLSQIPKLYKDTRSDAFLADDNPALLYRNKVKEQFGLADPIVIAVVNEGRQGIFEPATLKAIEQMTDAIIELENIDSDRVVSLSTENNITGTEDGMDVTPFFDPYPATQIDADRMRSAVNDFPLYLGTLVSESGKATMIVAEVLDETQVEATYQQVLEVATNAAESDALPDGVTVYVAGEGAIAGFMGSYIDADASRLNPLAGLVITIMIGLAFRRVSPAILGNVIIAASVLMTLSIMAASDVAFFVITNALPVILIGISVADAIHIYSHYFELQAANPEEDRRALVVKTMMEIWRPITLTSLTTIAGFLGLYFAAYMPPFKYFGLFTAVGVGVAWIYSLIFLPAAIAIVKPSASAQFVALHKSGKHDLFSRVMVVVGRISLAKPAITVALGAVIVLAGVKAATELTVDENRIDAFNHSEPIYQADQVINRFFDGTNNIDVVFETNENEGLFKPESLKAMDAFQQYALSLPNVEGATSIVDYLKQMNRSLNEGRASEYRLPDTKELAAQYFLIYSASAEPTDFEEEVDYDYRLANVRLTVNHGAFTTTKPVVEALQQYIDQHLASDELKATLSGRVSLNYHWIKDLGQSHFTGLFISLLLVWLVSSLLFRSVLAGFYTLIPVGGSILLVYSTMVLMDINLGIGTSMFASVAIGLGVDFAIHTIDRLRSLYQLHHQDLDKALIALYPSTGRALFFNFLAIACGFGVLISSKVVPLNNFGTIVVIAVTTSFIASMTFLPALIKLVRPSFITGKESTGKESTGKEHTGKENAGEKHSDNEQAADTGLATGVVRSLGFAVLTAGALSLFSVEKTWAQDENAIDTQTIVDRVNAVDEGEHQIRNMDMKLIDRKGKVRERNTQSFRKYFGDEKKTVLFYRSPTNVKGTSFLTFDYPNPDVDDDQWLYLPALRKVRRISASDRGDYFLGTDFTYEDIKQEGKLEETDYNYTLLGEAVIKDKYLGDRAAYHMEGTPKTTDIARELGYGRTEFWVDAEFWVVLKAEYWGIKGKPLKSLEVTDIRLVDGYVTRHEMNVDNHKTGHRTEFTFSQVDYQTQVKDNLFTKRSMIRGK</sequence>
<keyword evidence="3 7" id="KW-0812">Transmembrane</keyword>
<evidence type="ECO:0000313" key="10">
    <source>
        <dbReference type="Proteomes" id="UP001161389"/>
    </source>
</evidence>
<feature type="transmembrane region" description="Helical" evidence="7">
    <location>
        <begin position="673"/>
        <end position="693"/>
    </location>
</feature>
<dbReference type="Pfam" id="PF17131">
    <property type="entry name" value="LolA_like"/>
    <property type="match status" value="1"/>
</dbReference>
<dbReference type="PANTHER" id="PTHR33406:SF13">
    <property type="entry name" value="MEMBRANE PROTEIN YDFJ"/>
    <property type="match status" value="1"/>
</dbReference>
<keyword evidence="5 7" id="KW-0472">Membrane</keyword>
<evidence type="ECO:0000256" key="7">
    <source>
        <dbReference type="SAM" id="Phobius"/>
    </source>
</evidence>
<dbReference type="InterPro" id="IPR033399">
    <property type="entry name" value="TP_0789-like"/>
</dbReference>
<feature type="transmembrane region" description="Helical" evidence="7">
    <location>
        <begin position="331"/>
        <end position="350"/>
    </location>
</feature>
<reference evidence="9" key="1">
    <citation type="journal article" date="2014" name="Int. J. Syst. Evol. Microbiol.">
        <title>Complete genome sequence of Corynebacterium casei LMG S-19264T (=DSM 44701T), isolated from a smear-ripened cheese.</title>
        <authorList>
            <consortium name="US DOE Joint Genome Institute (JGI-PGF)"/>
            <person name="Walter F."/>
            <person name="Albersmeier A."/>
            <person name="Kalinowski J."/>
            <person name="Ruckert C."/>
        </authorList>
    </citation>
    <scope>NUCLEOTIDE SEQUENCE</scope>
    <source>
        <strain evidence="9">NBRC 110071</strain>
    </source>
</reference>
<comment type="caution">
    <text evidence="9">The sequence shown here is derived from an EMBL/GenBank/DDBJ whole genome shotgun (WGS) entry which is preliminary data.</text>
</comment>
<dbReference type="InterPro" id="IPR004869">
    <property type="entry name" value="MMPL_dom"/>
</dbReference>
<evidence type="ECO:0000256" key="5">
    <source>
        <dbReference type="ARBA" id="ARBA00023136"/>
    </source>
</evidence>
<dbReference type="InterPro" id="IPR000731">
    <property type="entry name" value="SSD"/>
</dbReference>
<feature type="transmembrane region" description="Helical" evidence="7">
    <location>
        <begin position="254"/>
        <end position="272"/>
    </location>
</feature>
<feature type="transmembrane region" description="Helical" evidence="7">
    <location>
        <begin position="752"/>
        <end position="773"/>
    </location>
</feature>
<dbReference type="AlphaFoldDB" id="A0AA37S8N9"/>
<protein>
    <submittedName>
        <fullName evidence="9">RND transporter</fullName>
    </submittedName>
</protein>
<comment type="subcellular location">
    <subcellularLocation>
        <location evidence="1">Cell membrane</location>
        <topology evidence="1">Multi-pass membrane protein</topology>
    </subcellularLocation>
</comment>
<feature type="transmembrane region" description="Helical" evidence="7">
    <location>
        <begin position="627"/>
        <end position="653"/>
    </location>
</feature>
<keyword evidence="2" id="KW-1003">Cell membrane</keyword>
<evidence type="ECO:0000259" key="8">
    <source>
        <dbReference type="PROSITE" id="PS50156"/>
    </source>
</evidence>
<dbReference type="InterPro" id="IPR050545">
    <property type="entry name" value="Mycobact_MmpL"/>
</dbReference>
<feature type="transmembrane region" description="Helical" evidence="7">
    <location>
        <begin position="278"/>
        <end position="298"/>
    </location>
</feature>
<feature type="domain" description="SSD" evidence="8">
    <location>
        <begin position="253"/>
        <end position="382"/>
    </location>
</feature>
<name>A0AA37S8N9_9GAMM</name>
<feature type="region of interest" description="Disordered" evidence="6">
    <location>
        <begin position="785"/>
        <end position="812"/>
    </location>
</feature>
<evidence type="ECO:0000256" key="2">
    <source>
        <dbReference type="ARBA" id="ARBA00022475"/>
    </source>
</evidence>
<keyword evidence="10" id="KW-1185">Reference proteome</keyword>
<accession>A0AA37S8N9</accession>
<gene>
    <name evidence="9" type="ORF">GCM10007876_06610</name>
</gene>
<evidence type="ECO:0000256" key="3">
    <source>
        <dbReference type="ARBA" id="ARBA00022692"/>
    </source>
</evidence>
<dbReference type="PRINTS" id="PR00702">
    <property type="entry name" value="ACRIFLAVINRP"/>
</dbReference>
<dbReference type="SUPFAM" id="SSF82866">
    <property type="entry name" value="Multidrug efflux transporter AcrB transmembrane domain"/>
    <property type="match status" value="2"/>
</dbReference>
<dbReference type="Proteomes" id="UP001161389">
    <property type="component" value="Unassembled WGS sequence"/>
</dbReference>
<dbReference type="GO" id="GO:0022857">
    <property type="term" value="F:transmembrane transporter activity"/>
    <property type="evidence" value="ECO:0007669"/>
    <property type="project" value="InterPro"/>
</dbReference>
<dbReference type="Gene3D" id="2.50.20.10">
    <property type="entry name" value="Lipoprotein localisation LolA/LolB/LppX"/>
    <property type="match status" value="1"/>
</dbReference>
<evidence type="ECO:0000256" key="6">
    <source>
        <dbReference type="SAM" id="MobiDB-lite"/>
    </source>
</evidence>
<evidence type="ECO:0000313" key="9">
    <source>
        <dbReference type="EMBL" id="GLQ30183.1"/>
    </source>
</evidence>
<dbReference type="PROSITE" id="PS50156">
    <property type="entry name" value="SSD"/>
    <property type="match status" value="1"/>
</dbReference>